<gene>
    <name evidence="3" type="primary">simc1</name>
</gene>
<evidence type="ECO:0000313" key="3">
    <source>
        <dbReference type="RefSeq" id="XP_034086963.1"/>
    </source>
</evidence>
<dbReference type="OrthoDB" id="6088715at2759"/>
<dbReference type="GeneID" id="117555976"/>
<dbReference type="PANTHER" id="PTHR23187:SF3">
    <property type="entry name" value="SUMO-INTERACTING MOTIF-CONTAINING PROTEIN 1"/>
    <property type="match status" value="1"/>
</dbReference>
<evidence type="ECO:0000313" key="2">
    <source>
        <dbReference type="Proteomes" id="UP000515161"/>
    </source>
</evidence>
<dbReference type="PANTHER" id="PTHR23187">
    <property type="entry name" value="FLJ44216 PROTEIN-RELATED"/>
    <property type="match status" value="1"/>
</dbReference>
<proteinExistence type="predicted"/>
<dbReference type="GO" id="GO:0032184">
    <property type="term" value="F:SUMO polymer binding"/>
    <property type="evidence" value="ECO:0007669"/>
    <property type="project" value="TreeGrafter"/>
</dbReference>
<protein>
    <submittedName>
        <fullName evidence="3">SUMO-interacting motif-containing protein 1 isoform X1</fullName>
    </submittedName>
</protein>
<dbReference type="AlphaFoldDB" id="A0A6P8VN65"/>
<dbReference type="InterPro" id="IPR052119">
    <property type="entry name" value="ElonginBC-PRC2_ViralRestrict"/>
</dbReference>
<accession>A0A6P8VN65</accession>
<feature type="compositionally biased region" description="Low complexity" evidence="1">
    <location>
        <begin position="199"/>
        <end position="210"/>
    </location>
</feature>
<feature type="compositionally biased region" description="Basic and acidic residues" evidence="1">
    <location>
        <begin position="271"/>
        <end position="283"/>
    </location>
</feature>
<organism evidence="2 3">
    <name type="scientific">Gymnodraco acuticeps</name>
    <name type="common">Antarctic dragonfish</name>
    <dbReference type="NCBI Taxonomy" id="8218"/>
    <lineage>
        <taxon>Eukaryota</taxon>
        <taxon>Metazoa</taxon>
        <taxon>Chordata</taxon>
        <taxon>Craniata</taxon>
        <taxon>Vertebrata</taxon>
        <taxon>Euteleostomi</taxon>
        <taxon>Actinopterygii</taxon>
        <taxon>Neopterygii</taxon>
        <taxon>Teleostei</taxon>
        <taxon>Neoteleostei</taxon>
        <taxon>Acanthomorphata</taxon>
        <taxon>Eupercaria</taxon>
        <taxon>Perciformes</taxon>
        <taxon>Notothenioidei</taxon>
        <taxon>Bathydraconidae</taxon>
        <taxon>Gymnodraco</taxon>
    </lineage>
</organism>
<name>A0A6P8VN65_GYMAC</name>
<feature type="compositionally biased region" description="Polar residues" evidence="1">
    <location>
        <begin position="375"/>
        <end position="387"/>
    </location>
</feature>
<dbReference type="RefSeq" id="XP_034086963.1">
    <property type="nucleotide sequence ID" value="XM_034231072.1"/>
</dbReference>
<dbReference type="CTD" id="375484"/>
<sequence>MDDPITISSDSDTEDSDVEFIGCISNVVKRDDTLPLSAVRVDVDTVKVNIPTLYIDLSNPRWTFPELKSRKILELPETNVVNRTKPALNNFSPDNSETKIPNKHNLNLRTRSSRYPTVKVLQQDCGHVKPKKRCSDSQTQLQIAHYSKAFVKLRRLAVLESHVADLKTLKCSVLLNKDCTQMTLHRGQQDINVETPECNSNSSNLSTTLNGPHMDSSLAESPSKVGESLIRQEDNENSKEFTCTQLNAEISQHLEGPADPPCSDKGCSVETSKEHSTHEGKRDDLSSFIMISFPTSPSLSPDKAEHSQQREVLCSKLKQMELDKAESMHSFLADPSFPSSPPTGPNPSENVVCDSPSHTSPISHNLMRHINPATISENTPAGTISEGQSEDVKADDASNRSDVLLHGIHDEPFISVANEDIDDTSGTGTYGDYRSPGPFIWQEGSDGDEVDKESRFGLDFRAASREDRHFVCPIDLRKKMFGHAQALPDEEDEGFGAPEVLCRQSLGVVYTTIEEKLTEGTLQHLSNLLQPGYYPPKDITSHLLRGVLLDHQCPYHHCVQAFKLLMRTQRHHMADTTSAPWDWELLTSVMANQDCIKKHRREVVRMLLDYVVQTLEDDFQAKRSISALHHSIAKTTLSCDEQFPHVREIIKWLFAAIRESTEPGDSREAARERDEQTRMVSTFQRMLTLALEVDRSPALTSAKLSQELFHILISNTPLRAHRMLLLKSLQSKLLRCKLLEQLLDYSCPLKITLPMSLSLLLHFLKHCTLAPDPSDGTERWQRWEELVHLVWMLLLSYNKAMKGEKLVNSSTSHNNVCSYNHDISPCKVCEMKENIYVCSDNASCLKLAFQCSTARKQTVLGSCGKPQTAVNMQKCVAVPHLCVF</sequence>
<evidence type="ECO:0000256" key="1">
    <source>
        <dbReference type="SAM" id="MobiDB-lite"/>
    </source>
</evidence>
<keyword evidence="2" id="KW-1185">Reference proteome</keyword>
<feature type="region of interest" description="Disordered" evidence="1">
    <location>
        <begin position="193"/>
        <end position="237"/>
    </location>
</feature>
<feature type="region of interest" description="Disordered" evidence="1">
    <location>
        <begin position="375"/>
        <end position="396"/>
    </location>
</feature>
<dbReference type="Proteomes" id="UP000515161">
    <property type="component" value="Unplaced"/>
</dbReference>
<dbReference type="InParanoid" id="A0A6P8VN65"/>
<feature type="region of interest" description="Disordered" evidence="1">
    <location>
        <begin position="254"/>
        <end position="283"/>
    </location>
</feature>
<dbReference type="KEGG" id="gacu:117555976"/>
<reference evidence="3" key="1">
    <citation type="submission" date="2025-08" db="UniProtKB">
        <authorList>
            <consortium name="RefSeq"/>
        </authorList>
    </citation>
    <scope>IDENTIFICATION</scope>
</reference>